<accession>A0A1X2HJE2</accession>
<evidence type="ECO:0000256" key="1">
    <source>
        <dbReference type="SAM" id="Phobius"/>
    </source>
</evidence>
<dbReference type="InParanoid" id="A0A1X2HJE2"/>
<dbReference type="AlphaFoldDB" id="A0A1X2HJE2"/>
<keyword evidence="1" id="KW-1133">Transmembrane helix</keyword>
<gene>
    <name evidence="2" type="ORF">BCR43DRAFT_488911</name>
</gene>
<sequence length="53" mass="6484">MGNTVDWQFPEGNSLYTYTRYTPWHFSHLSLPLFFLTFFLYFLFFCLNHPVRA</sequence>
<protein>
    <submittedName>
        <fullName evidence="2">Uncharacterized protein</fullName>
    </submittedName>
</protein>
<dbReference type="Proteomes" id="UP000242180">
    <property type="component" value="Unassembled WGS sequence"/>
</dbReference>
<comment type="caution">
    <text evidence="2">The sequence shown here is derived from an EMBL/GenBank/DDBJ whole genome shotgun (WGS) entry which is preliminary data.</text>
</comment>
<proteinExistence type="predicted"/>
<name>A0A1X2HJE2_SYNRA</name>
<reference evidence="2 3" key="1">
    <citation type="submission" date="2016-07" db="EMBL/GenBank/DDBJ databases">
        <title>Pervasive Adenine N6-methylation of Active Genes in Fungi.</title>
        <authorList>
            <consortium name="DOE Joint Genome Institute"/>
            <person name="Mondo S.J."/>
            <person name="Dannebaum R.O."/>
            <person name="Kuo R.C."/>
            <person name="Labutti K."/>
            <person name="Haridas S."/>
            <person name="Kuo A."/>
            <person name="Salamov A."/>
            <person name="Ahrendt S.R."/>
            <person name="Lipzen A."/>
            <person name="Sullivan W."/>
            <person name="Andreopoulos W.B."/>
            <person name="Clum A."/>
            <person name="Lindquist E."/>
            <person name="Daum C."/>
            <person name="Ramamoorthy G.K."/>
            <person name="Gryganskyi A."/>
            <person name="Culley D."/>
            <person name="Magnuson J.K."/>
            <person name="James T.Y."/>
            <person name="O'Malley M.A."/>
            <person name="Stajich J.E."/>
            <person name="Spatafora J.W."/>
            <person name="Visel A."/>
            <person name="Grigoriev I.V."/>
        </authorList>
    </citation>
    <scope>NUCLEOTIDE SEQUENCE [LARGE SCALE GENOMIC DNA]</scope>
    <source>
        <strain evidence="2 3">NRRL 2496</strain>
    </source>
</reference>
<keyword evidence="1" id="KW-0812">Transmembrane</keyword>
<keyword evidence="1" id="KW-0472">Membrane</keyword>
<feature type="transmembrane region" description="Helical" evidence="1">
    <location>
        <begin position="29"/>
        <end position="47"/>
    </location>
</feature>
<organism evidence="2 3">
    <name type="scientific">Syncephalastrum racemosum</name>
    <name type="common">Filamentous fungus</name>
    <dbReference type="NCBI Taxonomy" id="13706"/>
    <lineage>
        <taxon>Eukaryota</taxon>
        <taxon>Fungi</taxon>
        <taxon>Fungi incertae sedis</taxon>
        <taxon>Mucoromycota</taxon>
        <taxon>Mucoromycotina</taxon>
        <taxon>Mucoromycetes</taxon>
        <taxon>Mucorales</taxon>
        <taxon>Syncephalastraceae</taxon>
        <taxon>Syncephalastrum</taxon>
    </lineage>
</organism>
<evidence type="ECO:0000313" key="3">
    <source>
        <dbReference type="Proteomes" id="UP000242180"/>
    </source>
</evidence>
<evidence type="ECO:0000313" key="2">
    <source>
        <dbReference type="EMBL" id="ORY99214.1"/>
    </source>
</evidence>
<keyword evidence="3" id="KW-1185">Reference proteome</keyword>
<dbReference type="EMBL" id="MCGN01000003">
    <property type="protein sequence ID" value="ORY99214.1"/>
    <property type="molecule type" value="Genomic_DNA"/>
</dbReference>